<dbReference type="HOGENOM" id="CLU_2018647_0_0_1"/>
<accession>A0A072UKW0</accession>
<proteinExistence type="predicted"/>
<sequence length="123" mass="13631">MHTITCKLMKSVINFTISMEEGFVALINCDGAVVIDKGVADCGGVICDSEGNFNVVFSVYISLIRVESDSSVAIKPIKDGCTKEHQSFQLVEDIHRNYNGKGTIMWNYICRQGHFYKFGGLVL</sequence>
<reference evidence="2" key="3">
    <citation type="submission" date="2015-04" db="UniProtKB">
        <authorList>
            <consortium name="EnsemblPlants"/>
        </authorList>
    </citation>
    <scope>IDENTIFICATION</scope>
    <source>
        <strain evidence="2">cv. Jemalong A17</strain>
    </source>
</reference>
<dbReference type="EMBL" id="CM001222">
    <property type="protein sequence ID" value="KEH26470.1"/>
    <property type="molecule type" value="Genomic_DNA"/>
</dbReference>
<dbReference type="EnsemblPlants" id="KEH26470">
    <property type="protein sequence ID" value="KEH26470"/>
    <property type="gene ID" value="MTR_6g061150"/>
</dbReference>
<evidence type="ECO:0000313" key="1">
    <source>
        <dbReference type="EMBL" id="KEH26470.1"/>
    </source>
</evidence>
<evidence type="ECO:0000313" key="2">
    <source>
        <dbReference type="EnsemblPlants" id="KEH26470"/>
    </source>
</evidence>
<reference evidence="1 3" key="2">
    <citation type="journal article" date="2014" name="BMC Genomics">
        <title>An improved genome release (version Mt4.0) for the model legume Medicago truncatula.</title>
        <authorList>
            <person name="Tang H."/>
            <person name="Krishnakumar V."/>
            <person name="Bidwell S."/>
            <person name="Rosen B."/>
            <person name="Chan A."/>
            <person name="Zhou S."/>
            <person name="Gentzbittel L."/>
            <person name="Childs K.L."/>
            <person name="Yandell M."/>
            <person name="Gundlach H."/>
            <person name="Mayer K.F."/>
            <person name="Schwartz D.C."/>
            <person name="Town C.D."/>
        </authorList>
    </citation>
    <scope>GENOME REANNOTATION</scope>
    <source>
        <strain evidence="1">A17</strain>
        <strain evidence="2 3">cv. Jemalong A17</strain>
    </source>
</reference>
<dbReference type="Proteomes" id="UP000002051">
    <property type="component" value="Chromosome 6"/>
</dbReference>
<reference evidence="1 3" key="1">
    <citation type="journal article" date="2011" name="Nature">
        <title>The Medicago genome provides insight into the evolution of rhizobial symbioses.</title>
        <authorList>
            <person name="Young N.D."/>
            <person name="Debelle F."/>
            <person name="Oldroyd G.E."/>
            <person name="Geurts R."/>
            <person name="Cannon S.B."/>
            <person name="Udvardi M.K."/>
            <person name="Benedito V.A."/>
            <person name="Mayer K.F."/>
            <person name="Gouzy J."/>
            <person name="Schoof H."/>
            <person name="Van de Peer Y."/>
            <person name="Proost S."/>
            <person name="Cook D.R."/>
            <person name="Meyers B.C."/>
            <person name="Spannagl M."/>
            <person name="Cheung F."/>
            <person name="De Mita S."/>
            <person name="Krishnakumar V."/>
            <person name="Gundlach H."/>
            <person name="Zhou S."/>
            <person name="Mudge J."/>
            <person name="Bharti A.K."/>
            <person name="Murray J.D."/>
            <person name="Naoumkina M.A."/>
            <person name="Rosen B."/>
            <person name="Silverstein K.A."/>
            <person name="Tang H."/>
            <person name="Rombauts S."/>
            <person name="Zhao P.X."/>
            <person name="Zhou P."/>
            <person name="Barbe V."/>
            <person name="Bardou P."/>
            <person name="Bechner M."/>
            <person name="Bellec A."/>
            <person name="Berger A."/>
            <person name="Berges H."/>
            <person name="Bidwell S."/>
            <person name="Bisseling T."/>
            <person name="Choisne N."/>
            <person name="Couloux A."/>
            <person name="Denny R."/>
            <person name="Deshpande S."/>
            <person name="Dai X."/>
            <person name="Doyle J.J."/>
            <person name="Dudez A.M."/>
            <person name="Farmer A.D."/>
            <person name="Fouteau S."/>
            <person name="Franken C."/>
            <person name="Gibelin C."/>
            <person name="Gish J."/>
            <person name="Goldstein S."/>
            <person name="Gonzalez A.J."/>
            <person name="Green P.J."/>
            <person name="Hallab A."/>
            <person name="Hartog M."/>
            <person name="Hua A."/>
            <person name="Humphray S.J."/>
            <person name="Jeong D.H."/>
            <person name="Jing Y."/>
            <person name="Jocker A."/>
            <person name="Kenton S.M."/>
            <person name="Kim D.J."/>
            <person name="Klee K."/>
            <person name="Lai H."/>
            <person name="Lang C."/>
            <person name="Lin S."/>
            <person name="Macmil S.L."/>
            <person name="Magdelenat G."/>
            <person name="Matthews L."/>
            <person name="McCorrison J."/>
            <person name="Monaghan E.L."/>
            <person name="Mun J.H."/>
            <person name="Najar F.Z."/>
            <person name="Nicholson C."/>
            <person name="Noirot C."/>
            <person name="O'Bleness M."/>
            <person name="Paule C.R."/>
            <person name="Poulain J."/>
            <person name="Prion F."/>
            <person name="Qin B."/>
            <person name="Qu C."/>
            <person name="Retzel E.F."/>
            <person name="Riddle C."/>
            <person name="Sallet E."/>
            <person name="Samain S."/>
            <person name="Samson N."/>
            <person name="Sanders I."/>
            <person name="Saurat O."/>
            <person name="Scarpelli C."/>
            <person name="Schiex T."/>
            <person name="Segurens B."/>
            <person name="Severin A.J."/>
            <person name="Sherrier D.J."/>
            <person name="Shi R."/>
            <person name="Sims S."/>
            <person name="Singer S.R."/>
            <person name="Sinharoy S."/>
            <person name="Sterck L."/>
            <person name="Viollet A."/>
            <person name="Wang B.B."/>
            <person name="Wang K."/>
            <person name="Wang M."/>
            <person name="Wang X."/>
            <person name="Warfsmann J."/>
            <person name="Weissenbach J."/>
            <person name="White D.D."/>
            <person name="White J.D."/>
            <person name="Wiley G.B."/>
            <person name="Wincker P."/>
            <person name="Xing Y."/>
            <person name="Yang L."/>
            <person name="Yao Z."/>
            <person name="Ying F."/>
            <person name="Zhai J."/>
            <person name="Zhou L."/>
            <person name="Zuber A."/>
            <person name="Denarie J."/>
            <person name="Dixon R.A."/>
            <person name="May G.D."/>
            <person name="Schwartz D.C."/>
            <person name="Rogers J."/>
            <person name="Quetier F."/>
            <person name="Town C.D."/>
            <person name="Roe B.A."/>
        </authorList>
    </citation>
    <scope>NUCLEOTIDE SEQUENCE [LARGE SCALE GENOMIC DNA]</scope>
    <source>
        <strain evidence="1">A17</strain>
        <strain evidence="2 3">cv. Jemalong A17</strain>
    </source>
</reference>
<gene>
    <name evidence="1" type="ordered locus">MTR_6g061150</name>
</gene>
<dbReference type="AlphaFoldDB" id="A0A072UKW0"/>
<dbReference type="InterPro" id="IPR044730">
    <property type="entry name" value="RNase_H-like_dom_plant"/>
</dbReference>
<evidence type="ECO:0000313" key="3">
    <source>
        <dbReference type="Proteomes" id="UP000002051"/>
    </source>
</evidence>
<keyword evidence="3" id="KW-1185">Reference proteome</keyword>
<name>A0A072UKW0_MEDTR</name>
<dbReference type="CDD" id="cd06222">
    <property type="entry name" value="RNase_H_like"/>
    <property type="match status" value="1"/>
</dbReference>
<protein>
    <submittedName>
        <fullName evidence="1 2">Uncharacterized protein</fullName>
    </submittedName>
</protein>
<organism evidence="1 3">
    <name type="scientific">Medicago truncatula</name>
    <name type="common">Barrel medic</name>
    <name type="synonym">Medicago tribuloides</name>
    <dbReference type="NCBI Taxonomy" id="3880"/>
    <lineage>
        <taxon>Eukaryota</taxon>
        <taxon>Viridiplantae</taxon>
        <taxon>Streptophyta</taxon>
        <taxon>Embryophyta</taxon>
        <taxon>Tracheophyta</taxon>
        <taxon>Spermatophyta</taxon>
        <taxon>Magnoliopsida</taxon>
        <taxon>eudicotyledons</taxon>
        <taxon>Gunneridae</taxon>
        <taxon>Pentapetalae</taxon>
        <taxon>rosids</taxon>
        <taxon>fabids</taxon>
        <taxon>Fabales</taxon>
        <taxon>Fabaceae</taxon>
        <taxon>Papilionoideae</taxon>
        <taxon>50 kb inversion clade</taxon>
        <taxon>NPAAA clade</taxon>
        <taxon>Hologalegina</taxon>
        <taxon>IRL clade</taxon>
        <taxon>Trifolieae</taxon>
        <taxon>Medicago</taxon>
    </lineage>
</organism>